<dbReference type="EMBL" id="JH767157">
    <property type="protein sequence ID" value="EQC33975.1"/>
    <property type="molecule type" value="Genomic_DNA"/>
</dbReference>
<dbReference type="Proteomes" id="UP000030762">
    <property type="component" value="Unassembled WGS sequence"/>
</dbReference>
<keyword evidence="1" id="KW-0812">Transmembrane</keyword>
<protein>
    <submittedName>
        <fullName evidence="2">Uncharacterized protein</fullName>
    </submittedName>
</protein>
<feature type="transmembrane region" description="Helical" evidence="1">
    <location>
        <begin position="403"/>
        <end position="420"/>
    </location>
</feature>
<keyword evidence="1" id="KW-1133">Transmembrane helix</keyword>
<dbReference type="VEuPathDB" id="FungiDB:SDRG_08654"/>
<organism evidence="2 3">
    <name type="scientific">Saprolegnia diclina (strain VS20)</name>
    <dbReference type="NCBI Taxonomy" id="1156394"/>
    <lineage>
        <taxon>Eukaryota</taxon>
        <taxon>Sar</taxon>
        <taxon>Stramenopiles</taxon>
        <taxon>Oomycota</taxon>
        <taxon>Saprolegniomycetes</taxon>
        <taxon>Saprolegniales</taxon>
        <taxon>Saprolegniaceae</taxon>
        <taxon>Saprolegnia</taxon>
    </lineage>
</organism>
<feature type="transmembrane region" description="Helical" evidence="1">
    <location>
        <begin position="293"/>
        <end position="315"/>
    </location>
</feature>
<dbReference type="OMA" id="ANYLANV"/>
<reference evidence="2 3" key="1">
    <citation type="submission" date="2012-04" db="EMBL/GenBank/DDBJ databases">
        <title>The Genome Sequence of Saprolegnia declina VS20.</title>
        <authorList>
            <consortium name="The Broad Institute Genome Sequencing Platform"/>
            <person name="Russ C."/>
            <person name="Nusbaum C."/>
            <person name="Tyler B."/>
            <person name="van West P."/>
            <person name="Dieguez-Uribeondo J."/>
            <person name="de Bruijn I."/>
            <person name="Tripathy S."/>
            <person name="Jiang R."/>
            <person name="Young S.K."/>
            <person name="Zeng Q."/>
            <person name="Gargeya S."/>
            <person name="Fitzgerald M."/>
            <person name="Haas B."/>
            <person name="Abouelleil A."/>
            <person name="Alvarado L."/>
            <person name="Arachchi H.M."/>
            <person name="Berlin A."/>
            <person name="Chapman S.B."/>
            <person name="Goldberg J."/>
            <person name="Griggs A."/>
            <person name="Gujja S."/>
            <person name="Hansen M."/>
            <person name="Howarth C."/>
            <person name="Imamovic A."/>
            <person name="Larimer J."/>
            <person name="McCowen C."/>
            <person name="Montmayeur A."/>
            <person name="Murphy C."/>
            <person name="Neiman D."/>
            <person name="Pearson M."/>
            <person name="Priest M."/>
            <person name="Roberts A."/>
            <person name="Saif S."/>
            <person name="Shea T."/>
            <person name="Sisk P."/>
            <person name="Sykes S."/>
            <person name="Wortman J."/>
            <person name="Nusbaum C."/>
            <person name="Birren B."/>
        </authorList>
    </citation>
    <scope>NUCLEOTIDE SEQUENCE [LARGE SCALE GENOMIC DNA]</scope>
    <source>
        <strain evidence="2 3">VS20</strain>
    </source>
</reference>
<feature type="transmembrane region" description="Helical" evidence="1">
    <location>
        <begin position="379"/>
        <end position="396"/>
    </location>
</feature>
<dbReference type="RefSeq" id="XP_008612770.1">
    <property type="nucleotide sequence ID" value="XM_008614548.1"/>
</dbReference>
<dbReference type="InParanoid" id="T0QJR7"/>
<feature type="transmembrane region" description="Helical" evidence="1">
    <location>
        <begin position="468"/>
        <end position="490"/>
    </location>
</feature>
<evidence type="ECO:0000313" key="3">
    <source>
        <dbReference type="Proteomes" id="UP000030762"/>
    </source>
</evidence>
<dbReference type="AlphaFoldDB" id="T0QJR7"/>
<proteinExistence type="predicted"/>
<sequence>MPSWPRVVGTAHRCLALAAALYVAISALRNAAACNAVRLGAFEAPKLANVYTSGLVLAFLLDIAANSTTSLPRAPILYLNEGAQAAPYTIRTDSCMSYLDGSDLLYNASVALPLVASILPSTGYLVVDCSYTGRVLGDTTAFKVYVIDEHTVTTVYVQTMGLRRPKAPWQTSCATATVLSAPLASLSLLESNVSSYRSFVSLGFPYEVNSNFQEVLLDPITAFVGSWSATVIATSERIVVAGTEGIYRISPTVQASMDSYVWLLPASPVDFIQATQYTQVGHAIDKSFAWARCLLSATFGLHLLWYLALSVVIAWQRYQTHSYLWIPDLYACVLLRARQYTLLWLCISAIDRGWELLEYAIATGNAQQGWSATFVLPDMVFGDLLVVYLSLLDAVASVAHARLHLHVAVVLFLVGFVRQAELLVAVDLERAAASALLRANYLANVQVVAPPTSMTLWTVHMYPTTPTALLVASYAWFFVAIVVGCCYIAAQRLYERCRRSKTGGAVEPSSRTASLAPAIAIKRASIVPSLSAVCEASHETGTSRRGPTCASLALASQPQPLSWATVLEAAVPSAARNLVGLVAPTTDQIGSELSPSELWSHGFVLLRRSYLVSIHDVGWLALNVLCGRPVARVYGYHLHACTCGLELVDVLRWSQLLELHLDAPRPRDPQF</sequence>
<feature type="transmembrane region" description="Helical" evidence="1">
    <location>
        <begin position="47"/>
        <end position="65"/>
    </location>
</feature>
<evidence type="ECO:0000256" key="1">
    <source>
        <dbReference type="SAM" id="Phobius"/>
    </source>
</evidence>
<dbReference type="GeneID" id="19949381"/>
<name>T0QJR7_SAPDV</name>
<keyword evidence="3" id="KW-1185">Reference proteome</keyword>
<gene>
    <name evidence="2" type="ORF">SDRG_08654</name>
</gene>
<keyword evidence="1" id="KW-0472">Membrane</keyword>
<evidence type="ECO:0000313" key="2">
    <source>
        <dbReference type="EMBL" id="EQC33975.1"/>
    </source>
</evidence>
<accession>T0QJR7</accession>